<dbReference type="InterPro" id="IPR002104">
    <property type="entry name" value="Integrase_catalytic"/>
</dbReference>
<keyword evidence="4" id="KW-1185">Reference proteome</keyword>
<organism evidence="3 4">
    <name type="scientific">Pseudoalteromonas rhizosphaerae</name>
    <dbReference type="NCBI Taxonomy" id="2518973"/>
    <lineage>
        <taxon>Bacteria</taxon>
        <taxon>Pseudomonadati</taxon>
        <taxon>Pseudomonadota</taxon>
        <taxon>Gammaproteobacteria</taxon>
        <taxon>Alteromonadales</taxon>
        <taxon>Pseudoalteromonadaceae</taxon>
        <taxon>Pseudoalteromonas</taxon>
    </lineage>
</organism>
<dbReference type="Gene3D" id="1.10.443.10">
    <property type="entry name" value="Intergrase catalytic core"/>
    <property type="match status" value="1"/>
</dbReference>
<dbReference type="InterPro" id="IPR013762">
    <property type="entry name" value="Integrase-like_cat_sf"/>
</dbReference>
<evidence type="ECO:0000259" key="2">
    <source>
        <dbReference type="Pfam" id="PF00589"/>
    </source>
</evidence>
<accession>A0ABW8L384</accession>
<name>A0ABW8L384_9GAMM</name>
<protein>
    <submittedName>
        <fullName evidence="3">Site-specific integrase</fullName>
    </submittedName>
</protein>
<evidence type="ECO:0000256" key="1">
    <source>
        <dbReference type="ARBA" id="ARBA00023172"/>
    </source>
</evidence>
<dbReference type="Pfam" id="PF00589">
    <property type="entry name" value="Phage_integrase"/>
    <property type="match status" value="1"/>
</dbReference>
<feature type="domain" description="Tyr recombinase" evidence="2">
    <location>
        <begin position="271"/>
        <end position="446"/>
    </location>
</feature>
<dbReference type="EMBL" id="JBJDOT010000042">
    <property type="protein sequence ID" value="MFK3866304.1"/>
    <property type="molecule type" value="Genomic_DNA"/>
</dbReference>
<comment type="caution">
    <text evidence="3">The sequence shown here is derived from an EMBL/GenBank/DDBJ whole genome shotgun (WGS) entry which is preliminary data.</text>
</comment>
<dbReference type="RefSeq" id="WP_404676405.1">
    <property type="nucleotide sequence ID" value="NZ_JBJDOT010000042.1"/>
</dbReference>
<evidence type="ECO:0000313" key="4">
    <source>
        <dbReference type="Proteomes" id="UP001620262"/>
    </source>
</evidence>
<evidence type="ECO:0000313" key="3">
    <source>
        <dbReference type="EMBL" id="MFK3866304.1"/>
    </source>
</evidence>
<proteinExistence type="predicted"/>
<dbReference type="Proteomes" id="UP001620262">
    <property type="component" value="Unassembled WGS sequence"/>
</dbReference>
<dbReference type="InterPro" id="IPR011010">
    <property type="entry name" value="DNA_brk_join_enz"/>
</dbReference>
<dbReference type="SUPFAM" id="SSF56349">
    <property type="entry name" value="DNA breaking-rejoining enzymes"/>
    <property type="match status" value="1"/>
</dbReference>
<sequence length="606" mass="70469">MKRSANLWVYEWDELLTMPLNCFDDLAQPTKTSPHRQLMHLFTSVFKVKISDSYRNDVKSTFRHVSRQISEKLSKQPVYLCEVLNEFSLDEFHAYLKRCMLDEKIHNRYANVLQSTYKNVLNKAIDINVPNFERFYLPSSFCYFTRVTERYKPYNKDDKEKITKAIESEINQVSKFLKPYQKSGKGREILDKNDKLLIENCDNLTLEDARWLFENKMVCIPLTTSYDFRLTRAGSIFYKIINSNGENYQDVYESWGILCKITMNHLLPFLLKLMQITGMNVESIYALELDDLVDKHPATGKPCLRYWKERSDGQKLYHLDIFKANLQWLTHSQGTHVKDIFSTVTKLTSTIREKASPEHKNKLWLFETYNGLIKSLPNKSHVTSALKAFREKHQLLDQTSGEKILETTRFRPTFVSDLIEEGVSIREIQLLMGHRNLYTTMRYLDIHDFGQTARKKIRDKLLEIHSNLSSSVGNKNRKKANQVNSQESLPISTPLATCKNIFDPPESVKALPNYTPGKPCSTYNMCLSCPNMIITKTDLPKLFAMKRDYLVKIQNSRILDTPFGHVIKSNLKLLNTILDPEISEFSFSELDDAEGLSLYIETTELI</sequence>
<keyword evidence="1" id="KW-0233">DNA recombination</keyword>
<reference evidence="3 4" key="1">
    <citation type="submission" date="2024-11" db="EMBL/GenBank/DDBJ databases">
        <title>The Natural Products Discovery Center: Release of the First 8490 Sequenced Strains for Exploring Actinobacteria Biosynthetic Diversity.</title>
        <authorList>
            <person name="Kalkreuter E."/>
            <person name="Kautsar S.A."/>
            <person name="Yang D."/>
            <person name="Bader C.D."/>
            <person name="Teijaro C.N."/>
            <person name="Fluegel L."/>
            <person name="Davis C.M."/>
            <person name="Simpson J.R."/>
            <person name="Lauterbach L."/>
            <person name="Steele A.D."/>
            <person name="Gui C."/>
            <person name="Meng S."/>
            <person name="Li G."/>
            <person name="Viehrig K."/>
            <person name="Ye F."/>
            <person name="Su P."/>
            <person name="Kiefer A.F."/>
            <person name="Nichols A."/>
            <person name="Cepeda A.J."/>
            <person name="Yan W."/>
            <person name="Fan B."/>
            <person name="Jiang Y."/>
            <person name="Adhikari A."/>
            <person name="Zheng C.-J."/>
            <person name="Schuster L."/>
            <person name="Cowan T.M."/>
            <person name="Smanski M.J."/>
            <person name="Chevrette M.G."/>
            <person name="De Carvalho L.P.S."/>
            <person name="Shen B."/>
        </authorList>
    </citation>
    <scope>NUCLEOTIDE SEQUENCE [LARGE SCALE GENOMIC DNA]</scope>
    <source>
        <strain evidence="3 4">NPDC078403</strain>
    </source>
</reference>
<gene>
    <name evidence="3" type="ORF">ACI2JU_20865</name>
</gene>
<dbReference type="CDD" id="cd00397">
    <property type="entry name" value="DNA_BRE_C"/>
    <property type="match status" value="1"/>
</dbReference>